<proteinExistence type="predicted"/>
<dbReference type="PANTHER" id="PTHR43574">
    <property type="entry name" value="EPIMERASE-RELATED"/>
    <property type="match status" value="1"/>
</dbReference>
<sequence>MMRIFLFGAGYSARAFARIMADTTDFIGGTTRDSDKLAALKQDGITPFLFQGTHASQEIVSALEDVTHIVISTSPGQTGDPVYAQFGDTIRSGMPKLKWIGYLSTVGVYGDYGGAWVDETTPCHPVSARSVERVDAEQDWQKLADEHRVPLAVLRLGGIYGPGRNAFVNLANGTARRLNKAGQVFNRIHVDDIAGALRFLAERNEAGVFNVTDDEPAPPQDVVAYAAELMGIEPPAESHFETAELTPMARSFYGENKRVSNARLKKLGFAFRYPDYGTAFSTMWRDGSWR</sequence>
<dbReference type="AlphaFoldDB" id="A0A839ECU6"/>
<dbReference type="Gene3D" id="3.40.50.720">
    <property type="entry name" value="NAD(P)-binding Rossmann-like Domain"/>
    <property type="match status" value="1"/>
</dbReference>
<dbReference type="EMBL" id="JACGXN010000001">
    <property type="protein sequence ID" value="MBA8877761.1"/>
    <property type="molecule type" value="Genomic_DNA"/>
</dbReference>
<comment type="caution">
    <text evidence="3">The sequence shown here is derived from an EMBL/GenBank/DDBJ whole genome shotgun (WGS) entry which is preliminary data.</text>
</comment>
<feature type="domain" description="NAD-dependent epimerase/dehydratase" evidence="2">
    <location>
        <begin position="102"/>
        <end position="211"/>
    </location>
</feature>
<gene>
    <name evidence="3" type="ORF">FHW16_001443</name>
</gene>
<dbReference type="CDD" id="cd05266">
    <property type="entry name" value="SDR_a4"/>
    <property type="match status" value="1"/>
</dbReference>
<dbReference type="SUPFAM" id="SSF51735">
    <property type="entry name" value="NAD(P)-binding Rossmann-fold domains"/>
    <property type="match status" value="1"/>
</dbReference>
<evidence type="ECO:0000313" key="3">
    <source>
        <dbReference type="EMBL" id="MBA8877761.1"/>
    </source>
</evidence>
<reference evidence="3 4" key="1">
    <citation type="submission" date="2020-07" db="EMBL/GenBank/DDBJ databases">
        <title>Genomic Encyclopedia of Type Strains, Phase IV (KMG-V): Genome sequencing to study the core and pangenomes of soil and plant-associated prokaryotes.</title>
        <authorList>
            <person name="Whitman W."/>
        </authorList>
    </citation>
    <scope>NUCLEOTIDE SEQUENCE [LARGE SCALE GENOMIC DNA]</scope>
    <source>
        <strain evidence="3 4">AN3</strain>
    </source>
</reference>
<organism evidence="3 4">
    <name type="scientific">Phyllobacterium myrsinacearum</name>
    <dbReference type="NCBI Taxonomy" id="28101"/>
    <lineage>
        <taxon>Bacteria</taxon>
        <taxon>Pseudomonadati</taxon>
        <taxon>Pseudomonadota</taxon>
        <taxon>Alphaproteobacteria</taxon>
        <taxon>Hyphomicrobiales</taxon>
        <taxon>Phyllobacteriaceae</taxon>
        <taxon>Phyllobacterium</taxon>
    </lineage>
</organism>
<dbReference type="Proteomes" id="UP000549052">
    <property type="component" value="Unassembled WGS sequence"/>
</dbReference>
<evidence type="ECO:0000256" key="1">
    <source>
        <dbReference type="ARBA" id="ARBA00023027"/>
    </source>
</evidence>
<evidence type="ECO:0000313" key="4">
    <source>
        <dbReference type="Proteomes" id="UP000549052"/>
    </source>
</evidence>
<keyword evidence="1" id="KW-0520">NAD</keyword>
<evidence type="ECO:0000259" key="2">
    <source>
        <dbReference type="Pfam" id="PF01370"/>
    </source>
</evidence>
<dbReference type="InterPro" id="IPR001509">
    <property type="entry name" value="Epimerase_deHydtase"/>
</dbReference>
<dbReference type="Pfam" id="PF01370">
    <property type="entry name" value="Epimerase"/>
    <property type="match status" value="1"/>
</dbReference>
<name>A0A839ECU6_9HYPH</name>
<dbReference type="InterPro" id="IPR036291">
    <property type="entry name" value="NAD(P)-bd_dom_sf"/>
</dbReference>
<accession>A0A839ECU6</accession>
<protein>
    <recommendedName>
        <fullName evidence="2">NAD-dependent epimerase/dehydratase domain-containing protein</fullName>
    </recommendedName>
</protein>
<keyword evidence="4" id="KW-1185">Reference proteome</keyword>